<dbReference type="AlphaFoldDB" id="A0A486XD95"/>
<dbReference type="EMBL" id="CAAHDN010000007">
    <property type="protein sequence ID" value="VGM95203.1"/>
    <property type="molecule type" value="Genomic_DNA"/>
</dbReference>
<evidence type="ECO:0000256" key="1">
    <source>
        <dbReference type="SAM" id="SignalP"/>
    </source>
</evidence>
<evidence type="ECO:0008006" key="3">
    <source>
        <dbReference type="Google" id="ProtNLM"/>
    </source>
</evidence>
<reference evidence="2" key="1">
    <citation type="submission" date="2019-03" db="EMBL/GenBank/DDBJ databases">
        <authorList>
            <consortium name="Pathogen Informatics"/>
        </authorList>
    </citation>
    <scope>NUCLEOTIDE SEQUENCE</scope>
    <source>
        <strain evidence="2">Unknown</strain>
    </source>
</reference>
<dbReference type="PROSITE" id="PS51257">
    <property type="entry name" value="PROKAR_LIPOPROTEIN"/>
    <property type="match status" value="1"/>
</dbReference>
<sequence length="187" mass="20924">MKKLVLIGLVSAVLAGCTSADRVSKVNSPVQGMVYNSVASTYTPMLTTASIASFPDDQELIYRAESYKANSYGGRQFVVLRILKSNVKEHEELLQKFIKWDNLAKARNEQFTKLIGSAKVHNGNMIYTFHSGNQYENILSVCFDVLTTSVCGVDPISFDRKNVELILKDIQKFKQGGFKHTDLSVYQ</sequence>
<organism evidence="2">
    <name type="scientific">uncultured Avibacterium sp</name>
    <dbReference type="NCBI Taxonomy" id="1936169"/>
    <lineage>
        <taxon>Bacteria</taxon>
        <taxon>Pseudomonadati</taxon>
        <taxon>Pseudomonadota</taxon>
        <taxon>Gammaproteobacteria</taxon>
        <taxon>Pasteurellales</taxon>
        <taxon>Pasteurellaceae</taxon>
        <taxon>Avibacterium</taxon>
        <taxon>environmental samples</taxon>
    </lineage>
</organism>
<name>A0A486XD95_9PAST</name>
<accession>A0A486XD95</accession>
<feature type="signal peptide" evidence="1">
    <location>
        <begin position="1"/>
        <end position="20"/>
    </location>
</feature>
<protein>
    <recommendedName>
        <fullName evidence="3">Lipoprotein</fullName>
    </recommendedName>
</protein>
<proteinExistence type="predicted"/>
<feature type="chain" id="PRO_5019809986" description="Lipoprotein" evidence="1">
    <location>
        <begin position="21"/>
        <end position="187"/>
    </location>
</feature>
<keyword evidence="1" id="KW-0732">Signal</keyword>
<evidence type="ECO:0000313" key="2">
    <source>
        <dbReference type="EMBL" id="VGM95203.1"/>
    </source>
</evidence>
<gene>
    <name evidence="2" type="ORF">NCTC4101_00564</name>
</gene>